<dbReference type="InParanoid" id="A0A0G4FUK8"/>
<dbReference type="PhylomeDB" id="A0A0G4FUK8"/>
<name>A0A0G4FUK8_VITBC</name>
<dbReference type="OMA" id="TIENKEC"/>
<gene>
    <name evidence="3" type="ORF">Vbra_21709</name>
</gene>
<keyword evidence="4" id="KW-1185">Reference proteome</keyword>
<dbReference type="Proteomes" id="UP000041254">
    <property type="component" value="Unassembled WGS sequence"/>
</dbReference>
<accession>A0A0G4FUK8</accession>
<dbReference type="PANTHER" id="PTHR22775:SF3">
    <property type="entry name" value="SORTING NEXIN-13"/>
    <property type="match status" value="1"/>
</dbReference>
<dbReference type="InterPro" id="IPR036871">
    <property type="entry name" value="PX_dom_sf"/>
</dbReference>
<feature type="compositionally biased region" description="Acidic residues" evidence="1">
    <location>
        <begin position="539"/>
        <end position="551"/>
    </location>
</feature>
<dbReference type="SUPFAM" id="SSF64268">
    <property type="entry name" value="PX domain"/>
    <property type="match status" value="1"/>
</dbReference>
<feature type="compositionally biased region" description="Polar residues" evidence="1">
    <location>
        <begin position="500"/>
        <end position="511"/>
    </location>
</feature>
<evidence type="ECO:0000313" key="4">
    <source>
        <dbReference type="Proteomes" id="UP000041254"/>
    </source>
</evidence>
<evidence type="ECO:0000259" key="2">
    <source>
        <dbReference type="PROSITE" id="PS50195"/>
    </source>
</evidence>
<protein>
    <recommendedName>
        <fullName evidence="2">PX domain-containing protein</fullName>
    </recommendedName>
</protein>
<organism evidence="3 4">
    <name type="scientific">Vitrella brassicaformis (strain CCMP3155)</name>
    <dbReference type="NCBI Taxonomy" id="1169540"/>
    <lineage>
        <taxon>Eukaryota</taxon>
        <taxon>Sar</taxon>
        <taxon>Alveolata</taxon>
        <taxon>Colpodellida</taxon>
        <taxon>Vitrellaceae</taxon>
        <taxon>Vitrella</taxon>
    </lineage>
</organism>
<reference evidence="3 4" key="1">
    <citation type="submission" date="2014-11" db="EMBL/GenBank/DDBJ databases">
        <authorList>
            <person name="Zhu J."/>
            <person name="Qi W."/>
            <person name="Song R."/>
        </authorList>
    </citation>
    <scope>NUCLEOTIDE SEQUENCE [LARGE SCALE GENOMIC DNA]</scope>
</reference>
<dbReference type="Pfam" id="PF00787">
    <property type="entry name" value="PX"/>
    <property type="match status" value="1"/>
</dbReference>
<evidence type="ECO:0000256" key="1">
    <source>
        <dbReference type="SAM" id="MobiDB-lite"/>
    </source>
</evidence>
<dbReference type="EMBL" id="CDMY01000505">
    <property type="protein sequence ID" value="CEM18623.1"/>
    <property type="molecule type" value="Genomic_DNA"/>
</dbReference>
<sequence>MDLAAFNVRIESAVPTEDQTTYRYVIAVQHRKLTWQVSKRYSSFDQLHKALKASKHAALPPLPPKTLIGRPIDTQEIEARRKGLQHYLHELVARPDTRTSTPLLEFLEFEARTDMTVTHLMPRRGPVCDLEDPRFAVSGVHYWHKALTKQMDVVIVAYQDSSHVARLGRMWTVVEPDELGAWAIWAPTHAGDDNWHRVFLENFAIKVPCMCVEETSRQIFIAMEDGTIRAYHLPDEEDIQPQLVGSYQVHATSVLDLDCSARHLLSIGFDATIRLVKVSTREVVSGGRLAKRLDGKHLTVAALDEPARRAFLGTSGSDVLIYDVSGNPPHFLHALTVMSSGPISWLNLSESHLWVGHDEFVTCYGMEDKTYEKRMPRMAQYVSNLEGGRQVRGGCVIPADKRLIVAYEGGVVVYSLSSGTATMAFAPHDGRTTEVLALPAGVYDGSTTILTAGVDGKVKYVFWHPPSCRAAAAAAEPPLSTTTTADSPIPRRNGQHEQNSHPNGEQYSQAHGCTDAPEGGPGPATSVGDGSKLRIQREADEDDDEETLRWT</sequence>
<dbReference type="OrthoDB" id="430293at2759"/>
<dbReference type="PROSITE" id="PS50195">
    <property type="entry name" value="PX"/>
    <property type="match status" value="1"/>
</dbReference>
<dbReference type="SMART" id="SM00312">
    <property type="entry name" value="PX"/>
    <property type="match status" value="1"/>
</dbReference>
<dbReference type="InterPro" id="IPR015943">
    <property type="entry name" value="WD40/YVTN_repeat-like_dom_sf"/>
</dbReference>
<feature type="region of interest" description="Disordered" evidence="1">
    <location>
        <begin position="471"/>
        <end position="551"/>
    </location>
</feature>
<dbReference type="Gene3D" id="3.30.1520.10">
    <property type="entry name" value="Phox-like domain"/>
    <property type="match status" value="1"/>
</dbReference>
<evidence type="ECO:0000313" key="3">
    <source>
        <dbReference type="EMBL" id="CEM18623.1"/>
    </source>
</evidence>
<dbReference type="GO" id="GO:0035091">
    <property type="term" value="F:phosphatidylinositol binding"/>
    <property type="evidence" value="ECO:0007669"/>
    <property type="project" value="InterPro"/>
</dbReference>
<dbReference type="AlphaFoldDB" id="A0A0G4FUK8"/>
<dbReference type="SUPFAM" id="SSF50978">
    <property type="entry name" value="WD40 repeat-like"/>
    <property type="match status" value="1"/>
</dbReference>
<dbReference type="PANTHER" id="PTHR22775">
    <property type="entry name" value="SORTING NEXIN"/>
    <property type="match status" value="1"/>
</dbReference>
<proteinExistence type="predicted"/>
<dbReference type="Gene3D" id="2.130.10.10">
    <property type="entry name" value="YVTN repeat-like/Quinoprotein amine dehydrogenase"/>
    <property type="match status" value="1"/>
</dbReference>
<dbReference type="InterPro" id="IPR001683">
    <property type="entry name" value="PX_dom"/>
</dbReference>
<dbReference type="InterPro" id="IPR036322">
    <property type="entry name" value="WD40_repeat_dom_sf"/>
</dbReference>
<dbReference type="VEuPathDB" id="CryptoDB:Vbra_21709"/>
<feature type="domain" description="PX" evidence="2">
    <location>
        <begin position="1"/>
        <end position="114"/>
    </location>
</feature>
<dbReference type="CDD" id="cd06093">
    <property type="entry name" value="PX_domain"/>
    <property type="match status" value="1"/>
</dbReference>